<proteinExistence type="predicted"/>
<protein>
    <submittedName>
        <fullName evidence="1">Uncharacterized protein</fullName>
    </submittedName>
</protein>
<reference evidence="1" key="1">
    <citation type="submission" date="2020-11" db="EMBL/GenBank/DDBJ databases">
        <title>Complete genome sequence of a novel pathogenic Methylobacterium strain isolated from rice in Vietnam.</title>
        <authorList>
            <person name="Lai K."/>
            <person name="Okazaki S."/>
            <person name="Higashi K."/>
            <person name="Mori H."/>
            <person name="Toyoda A."/>
            <person name="Kurokawa K."/>
        </authorList>
    </citation>
    <scope>NUCLEOTIDE SEQUENCE</scope>
    <source>
        <strain evidence="1">VL1</strain>
    </source>
</reference>
<gene>
    <name evidence="1" type="ORF">mvi_59180</name>
</gene>
<dbReference type="AlphaFoldDB" id="A0A8H8X072"/>
<sequence length="76" mass="8595">MQVIRIESRKAVTSGAVRAGRRRGVRKVGMTRLSKRMDPPGPRRRALARWNHPGSALLDVRRLRPGGTVSRGRPEW</sequence>
<dbReference type="EMBL" id="AP024145">
    <property type="protein sequence ID" value="BCM87457.1"/>
    <property type="molecule type" value="Genomic_DNA"/>
</dbReference>
<name>A0A8H8X072_9HYPH</name>
<accession>A0A8H8X072</accession>
<dbReference type="Proteomes" id="UP000663508">
    <property type="component" value="Chromosome"/>
</dbReference>
<evidence type="ECO:0000313" key="2">
    <source>
        <dbReference type="Proteomes" id="UP000663508"/>
    </source>
</evidence>
<dbReference type="KEGG" id="mind:mvi_59180"/>
<organism evidence="1 2">
    <name type="scientific">Methylobacterium indicum</name>
    <dbReference type="NCBI Taxonomy" id="1775910"/>
    <lineage>
        <taxon>Bacteria</taxon>
        <taxon>Pseudomonadati</taxon>
        <taxon>Pseudomonadota</taxon>
        <taxon>Alphaproteobacteria</taxon>
        <taxon>Hyphomicrobiales</taxon>
        <taxon>Methylobacteriaceae</taxon>
        <taxon>Methylobacterium</taxon>
    </lineage>
</organism>
<evidence type="ECO:0000313" key="1">
    <source>
        <dbReference type="EMBL" id="BCM87457.1"/>
    </source>
</evidence>